<dbReference type="InterPro" id="IPR002220">
    <property type="entry name" value="DapA-like"/>
</dbReference>
<dbReference type="GO" id="GO:0005737">
    <property type="term" value="C:cytoplasm"/>
    <property type="evidence" value="ECO:0007669"/>
    <property type="project" value="UniProtKB-SubCell"/>
</dbReference>
<gene>
    <name evidence="8" type="ORF">CLV30_11057</name>
</gene>
<dbReference type="Pfam" id="PF00701">
    <property type="entry name" value="DHDPS"/>
    <property type="match status" value="1"/>
</dbReference>
<dbReference type="RefSeq" id="WP_106537937.1">
    <property type="nucleotide sequence ID" value="NZ_PYGE01000010.1"/>
</dbReference>
<protein>
    <submittedName>
        <fullName evidence="8">N-acetylneuraminate lyase</fullName>
    </submittedName>
</protein>
<dbReference type="PRINTS" id="PR00146">
    <property type="entry name" value="DHPICSNTHASE"/>
</dbReference>
<evidence type="ECO:0000313" key="8">
    <source>
        <dbReference type="EMBL" id="PSL02404.1"/>
    </source>
</evidence>
<comment type="similarity">
    <text evidence="5">Belongs to the DapA family.</text>
</comment>
<keyword evidence="9" id="KW-1185">Reference proteome</keyword>
<evidence type="ECO:0000313" key="9">
    <source>
        <dbReference type="Proteomes" id="UP000243528"/>
    </source>
</evidence>
<evidence type="ECO:0000256" key="5">
    <source>
        <dbReference type="PIRNR" id="PIRNR001365"/>
    </source>
</evidence>
<keyword evidence="2" id="KW-0963">Cytoplasm</keyword>
<proteinExistence type="inferred from homology"/>
<dbReference type="InterPro" id="IPR013785">
    <property type="entry name" value="Aldolase_TIM"/>
</dbReference>
<dbReference type="Gene3D" id="3.20.20.70">
    <property type="entry name" value="Aldolase class I"/>
    <property type="match status" value="1"/>
</dbReference>
<feature type="binding site" evidence="7">
    <location>
        <position position="51"/>
    </location>
    <ligand>
        <name>pyruvate</name>
        <dbReference type="ChEBI" id="CHEBI:15361"/>
    </ligand>
</feature>
<dbReference type="PANTHER" id="PTHR12128:SF21">
    <property type="entry name" value="N-ACETYLNEURAMINATE LYASE"/>
    <property type="match status" value="1"/>
</dbReference>
<evidence type="ECO:0000256" key="3">
    <source>
        <dbReference type="ARBA" id="ARBA00023239"/>
    </source>
</evidence>
<reference evidence="8 9" key="1">
    <citation type="submission" date="2018-03" db="EMBL/GenBank/DDBJ databases">
        <title>Genomic Encyclopedia of Archaeal and Bacterial Type Strains, Phase II (KMG-II): from individual species to whole genera.</title>
        <authorList>
            <person name="Goeker M."/>
        </authorList>
    </citation>
    <scope>NUCLEOTIDE SEQUENCE [LARGE SCALE GENOMIC DNA]</scope>
    <source>
        <strain evidence="8 9">DSM 45211</strain>
    </source>
</reference>
<dbReference type="OrthoDB" id="3175637at2"/>
<dbReference type="SMART" id="SM01130">
    <property type="entry name" value="DHDPS"/>
    <property type="match status" value="1"/>
</dbReference>
<dbReference type="Proteomes" id="UP000243528">
    <property type="component" value="Unassembled WGS sequence"/>
</dbReference>
<keyword evidence="3 5" id="KW-0456">Lyase</keyword>
<comment type="caution">
    <text evidence="8">The sequence shown here is derived from an EMBL/GenBank/DDBJ whole genome shotgun (WGS) entry which is preliminary data.</text>
</comment>
<evidence type="ECO:0000256" key="4">
    <source>
        <dbReference type="ARBA" id="ARBA00023277"/>
    </source>
</evidence>
<dbReference type="PIRSF" id="PIRSF001365">
    <property type="entry name" value="DHDPS"/>
    <property type="match status" value="1"/>
</dbReference>
<sequence>MTAESTGEFELWAATPTPFGADGSLATDVVAAQARRLGALGVDGAFVGGTTGETMAMTADERADLISAWAKQRGEGLLLGAHVGDLSVADARRLADHAASAGVDLIAAVAPFYGEPPSSVAAIVGYLAEIADAAPETPLCYYHIPSMTGVRAAPSEIVAAAVARVPTLRAVKFTDGDLLEFVRTREVSAGVRVYFGRDELLPAGVACGATGVIGSLYNVLAPVARQVRAAVLSGDVDRALALHRPFRDIAAVADRHGSIAVVKELINRFGPDAGPARSPWGGLDAEAVAAVDGLVAEIAPAVP</sequence>
<feature type="active site" description="Schiff-base intermediate with substrate" evidence="6">
    <location>
        <position position="172"/>
    </location>
</feature>
<accession>A0A2P8DYV6</accession>
<evidence type="ECO:0000256" key="6">
    <source>
        <dbReference type="PIRSR" id="PIRSR001365-1"/>
    </source>
</evidence>
<dbReference type="GO" id="GO:0016829">
    <property type="term" value="F:lyase activity"/>
    <property type="evidence" value="ECO:0007669"/>
    <property type="project" value="UniProtKB-KW"/>
</dbReference>
<dbReference type="SUPFAM" id="SSF51569">
    <property type="entry name" value="Aldolase"/>
    <property type="match status" value="1"/>
</dbReference>
<dbReference type="EMBL" id="PYGE01000010">
    <property type="protein sequence ID" value="PSL02404.1"/>
    <property type="molecule type" value="Genomic_DNA"/>
</dbReference>
<dbReference type="AlphaFoldDB" id="A0A2P8DYV6"/>
<keyword evidence="4" id="KW-0119">Carbohydrate metabolism</keyword>
<name>A0A2P8DYV6_9ACTN</name>
<evidence type="ECO:0000256" key="2">
    <source>
        <dbReference type="ARBA" id="ARBA00022490"/>
    </source>
</evidence>
<evidence type="ECO:0000256" key="7">
    <source>
        <dbReference type="PIRSR" id="PIRSR001365-2"/>
    </source>
</evidence>
<evidence type="ECO:0000256" key="1">
    <source>
        <dbReference type="ARBA" id="ARBA00004496"/>
    </source>
</evidence>
<feature type="binding site" evidence="7">
    <location>
        <position position="213"/>
    </location>
    <ligand>
        <name>pyruvate</name>
        <dbReference type="ChEBI" id="CHEBI:15361"/>
    </ligand>
</feature>
<organism evidence="8 9">
    <name type="scientific">Haloactinopolyspora alba</name>
    <dbReference type="NCBI Taxonomy" id="648780"/>
    <lineage>
        <taxon>Bacteria</taxon>
        <taxon>Bacillati</taxon>
        <taxon>Actinomycetota</taxon>
        <taxon>Actinomycetes</taxon>
        <taxon>Jiangellales</taxon>
        <taxon>Jiangellaceae</taxon>
        <taxon>Haloactinopolyspora</taxon>
    </lineage>
</organism>
<comment type="subcellular location">
    <subcellularLocation>
        <location evidence="1">Cytoplasm</location>
    </subcellularLocation>
</comment>
<dbReference type="PANTHER" id="PTHR12128">
    <property type="entry name" value="DIHYDRODIPICOLINATE SYNTHASE"/>
    <property type="match status" value="1"/>
</dbReference>
<feature type="active site" description="Proton donor/acceptor" evidence="6">
    <location>
        <position position="142"/>
    </location>
</feature>